<dbReference type="GO" id="GO:0005634">
    <property type="term" value="C:nucleus"/>
    <property type="evidence" value="ECO:0007669"/>
    <property type="project" value="UniProtKB-SubCell"/>
</dbReference>
<evidence type="ECO:0000259" key="7">
    <source>
        <dbReference type="PROSITE" id="PS51526"/>
    </source>
</evidence>
<evidence type="ECO:0000256" key="1">
    <source>
        <dbReference type="ARBA" id="ARBA00004123"/>
    </source>
</evidence>
<dbReference type="Gene3D" id="1.10.10.10">
    <property type="entry name" value="Winged helix-like DNA-binding domain superfamily/Winged helix DNA-binding domain"/>
    <property type="match status" value="1"/>
</dbReference>
<dbReference type="InterPro" id="IPR036390">
    <property type="entry name" value="WH_DNA-bd_sf"/>
</dbReference>
<gene>
    <name evidence="9" type="primary">LOC110977942</name>
</gene>
<evidence type="ECO:0000313" key="8">
    <source>
        <dbReference type="Proteomes" id="UP000694845"/>
    </source>
</evidence>
<evidence type="ECO:0000256" key="2">
    <source>
        <dbReference type="ARBA" id="ARBA00023015"/>
    </source>
</evidence>
<evidence type="ECO:0000256" key="3">
    <source>
        <dbReference type="ARBA" id="ARBA00023125"/>
    </source>
</evidence>
<dbReference type="PANTHER" id="PTHR12619">
    <property type="entry name" value="RFX TRANSCRIPTION FACTOR FAMILY"/>
    <property type="match status" value="1"/>
</dbReference>
<dbReference type="PANTHER" id="PTHR12619:SF5">
    <property type="entry name" value="TRANSCRIPTION FACTOR RFX4"/>
    <property type="match status" value="1"/>
</dbReference>
<feature type="region of interest" description="Disordered" evidence="6">
    <location>
        <begin position="1"/>
        <end position="36"/>
    </location>
</feature>
<dbReference type="InterPro" id="IPR003150">
    <property type="entry name" value="DNA-bd_RFX"/>
</dbReference>
<dbReference type="InterPro" id="IPR039779">
    <property type="entry name" value="RFX-like"/>
</dbReference>
<dbReference type="PROSITE" id="PS51526">
    <property type="entry name" value="RFX_DBD"/>
    <property type="match status" value="1"/>
</dbReference>
<keyword evidence="5" id="KW-0539">Nucleus</keyword>
<dbReference type="FunFam" id="1.10.10.10:FF:000017">
    <property type="entry name" value="transcription factor RFX3 isoform X1"/>
    <property type="match status" value="1"/>
</dbReference>
<feature type="region of interest" description="Disordered" evidence="6">
    <location>
        <begin position="732"/>
        <end position="762"/>
    </location>
</feature>
<feature type="compositionally biased region" description="Low complexity" evidence="6">
    <location>
        <begin position="611"/>
        <end position="625"/>
    </location>
</feature>
<proteinExistence type="predicted"/>
<dbReference type="Pfam" id="PF02257">
    <property type="entry name" value="RFX_DNA_binding"/>
    <property type="match status" value="1"/>
</dbReference>
<feature type="compositionally biased region" description="Polar residues" evidence="6">
    <location>
        <begin position="589"/>
        <end position="605"/>
    </location>
</feature>
<dbReference type="InterPro" id="IPR036388">
    <property type="entry name" value="WH-like_DNA-bd_sf"/>
</dbReference>
<dbReference type="AlphaFoldDB" id="A0A8B7Y8W4"/>
<keyword evidence="2" id="KW-0805">Transcription regulation</keyword>
<dbReference type="OrthoDB" id="10069862at2759"/>
<protein>
    <submittedName>
        <fullName evidence="9">Transcription factor RFX4-like isoform X1</fullName>
    </submittedName>
</protein>
<comment type="subcellular location">
    <subcellularLocation>
        <location evidence="1">Nucleus</location>
    </subcellularLocation>
</comment>
<feature type="region of interest" description="Disordered" evidence="6">
    <location>
        <begin position="586"/>
        <end position="634"/>
    </location>
</feature>
<dbReference type="KEGG" id="aplc:110977942"/>
<organism evidence="8 9">
    <name type="scientific">Acanthaster planci</name>
    <name type="common">Crown-of-thorns starfish</name>
    <dbReference type="NCBI Taxonomy" id="133434"/>
    <lineage>
        <taxon>Eukaryota</taxon>
        <taxon>Metazoa</taxon>
        <taxon>Echinodermata</taxon>
        <taxon>Eleutherozoa</taxon>
        <taxon>Asterozoa</taxon>
        <taxon>Asteroidea</taxon>
        <taxon>Valvatacea</taxon>
        <taxon>Valvatida</taxon>
        <taxon>Acanthasteridae</taxon>
        <taxon>Acanthaster</taxon>
    </lineage>
</organism>
<feature type="compositionally biased region" description="Polar residues" evidence="6">
    <location>
        <begin position="14"/>
        <end position="25"/>
    </location>
</feature>
<keyword evidence="3" id="KW-0238">DNA-binding</keyword>
<dbReference type="InterPro" id="IPR057321">
    <property type="entry name" value="RFX1-4/6/8-like_BCD"/>
</dbReference>
<evidence type="ECO:0000313" key="9">
    <source>
        <dbReference type="RefSeq" id="XP_022088181.1"/>
    </source>
</evidence>
<reference evidence="9" key="1">
    <citation type="submission" date="2025-08" db="UniProtKB">
        <authorList>
            <consortium name="RefSeq"/>
        </authorList>
    </citation>
    <scope>IDENTIFICATION</scope>
</reference>
<dbReference type="GO" id="GO:0000978">
    <property type="term" value="F:RNA polymerase II cis-regulatory region sequence-specific DNA binding"/>
    <property type="evidence" value="ECO:0007669"/>
    <property type="project" value="TreeGrafter"/>
</dbReference>
<keyword evidence="4" id="KW-0804">Transcription</keyword>
<name>A0A8B7Y8W4_ACAPL</name>
<evidence type="ECO:0000256" key="5">
    <source>
        <dbReference type="ARBA" id="ARBA00023242"/>
    </source>
</evidence>
<feature type="compositionally biased region" description="Polar residues" evidence="6">
    <location>
        <begin position="747"/>
        <end position="760"/>
    </location>
</feature>
<keyword evidence="8" id="KW-1185">Reference proteome</keyword>
<feature type="domain" description="RFX-type winged-helix" evidence="7">
    <location>
        <begin position="58"/>
        <end position="133"/>
    </location>
</feature>
<dbReference type="GO" id="GO:0000981">
    <property type="term" value="F:DNA-binding transcription factor activity, RNA polymerase II-specific"/>
    <property type="evidence" value="ECO:0007669"/>
    <property type="project" value="TreeGrafter"/>
</dbReference>
<dbReference type="RefSeq" id="XP_022088181.1">
    <property type="nucleotide sequence ID" value="XM_022232489.1"/>
</dbReference>
<dbReference type="GeneID" id="110977942"/>
<sequence length="840" mass="92293">MGDAEISMDPGLPSNVTNPTTSKQVSPAKKDSAPHQKDYIVVDLESQDTTHRLQTILTLHWLSQHYESVEGVSLPRCLIYKHYSDYCQKHQFHPINAASFGKVIRQVFPELRTRRLGTRGQSKYHYHGIRVKESSPYFGVFLDSQRITTPAFYRTPGIPLLSSKAQWESSLLQSQTDNLPSPMTSMLTLLPEFPTAAQTQPWGDLEFDQVDGVIAQYRCHCQQVIEYVLQGKLEEVPVTVHQYWRSLPDETKQVLSSSNKLADLIGLCDNILYQTLVNILIPGTVQQLPPSLLHAIRHFSCGFQKIIEESLPTLTEYFHLKQVQTVKRFCQLLKRKTSLSHLAQATRAVLKTRVTVTQMSHDWRKRTEQNTVCAQLMWTAPGSSAAIKAAVKKCFAEFSRLLEKHASVEEHIKWLDTVRRKCLKSTGEGDLDKTEEAERDFLLQWSYVCNLLIRDQTLRSATSFGSFHLLHLLYEEYLLYVVDVQQNQKQERALWKRLFDNDTDVPSYFLTSADTSDLDSAKCLPDVKAKHLHRLPPHINTSFSNRVPSSLMLGVSANVGQDPLHPCATSTGKVFAKPSVATAAGSPRLSATLSSSTGEASSNAAYSLPASSTSVPVSGTPSKTPQGNLGRSITSTITPTQRLTSSPQIPARVKEETAASGTLFGGSPSLLTIPLGGSVAILQTSPSRGGSTGAVTVLPSGFGVSPSPVALAVPHAVSQQQFTAVNSTLVPAQAGSHSREPPPLQPITPSHQSSPGSLNPISLPKEIRQSQQNVVASKIVKAIPVSSESKQKPVSFQFSITTSQKLNLAKGQILTATNGDRYLINEVQSTVPADTSQKTH</sequence>
<evidence type="ECO:0000256" key="6">
    <source>
        <dbReference type="SAM" id="MobiDB-lite"/>
    </source>
</evidence>
<dbReference type="Pfam" id="PF25340">
    <property type="entry name" value="BCD_RFX"/>
    <property type="match status" value="1"/>
</dbReference>
<dbReference type="SUPFAM" id="SSF46785">
    <property type="entry name" value="Winged helix' DNA-binding domain"/>
    <property type="match status" value="1"/>
</dbReference>
<accession>A0A8B7Y8W4</accession>
<evidence type="ECO:0000256" key="4">
    <source>
        <dbReference type="ARBA" id="ARBA00023163"/>
    </source>
</evidence>
<dbReference type="Proteomes" id="UP000694845">
    <property type="component" value="Unplaced"/>
</dbReference>